<evidence type="ECO:0000256" key="2">
    <source>
        <dbReference type="ARBA" id="ARBA00022617"/>
    </source>
</evidence>
<feature type="binding site" description="covalent" evidence="6">
    <location>
        <position position="56"/>
    </location>
    <ligand>
        <name>heme c</name>
        <dbReference type="ChEBI" id="CHEBI:61717"/>
    </ligand>
</feature>
<evidence type="ECO:0000256" key="4">
    <source>
        <dbReference type="ARBA" id="ARBA00022982"/>
    </source>
</evidence>
<feature type="domain" description="Cytochrome c" evidence="8">
    <location>
        <begin position="43"/>
        <end position="120"/>
    </location>
</feature>
<evidence type="ECO:0000256" key="6">
    <source>
        <dbReference type="PIRSR" id="PIRSR000025-1"/>
    </source>
</evidence>
<dbReference type="GO" id="GO:0005506">
    <property type="term" value="F:iron ion binding"/>
    <property type="evidence" value="ECO:0007669"/>
    <property type="project" value="InterPro"/>
</dbReference>
<gene>
    <name evidence="9" type="ORF">J41TS4_48510</name>
</gene>
<dbReference type="InterPro" id="IPR036909">
    <property type="entry name" value="Cyt_c-like_dom_sf"/>
</dbReference>
<comment type="caution">
    <text evidence="9">The sequence shown here is derived from an EMBL/GenBank/DDBJ whole genome shotgun (WGS) entry which is preliminary data.</text>
</comment>
<evidence type="ECO:0000256" key="1">
    <source>
        <dbReference type="ARBA" id="ARBA00022448"/>
    </source>
</evidence>
<protein>
    <recommendedName>
        <fullName evidence="8">Cytochrome c domain-containing protein</fullName>
    </recommendedName>
</protein>
<keyword evidence="10" id="KW-1185">Reference proteome</keyword>
<keyword evidence="3 7" id="KW-0479">Metal-binding</keyword>
<comment type="PTM">
    <text evidence="6">Binds 1 heme c group covalently per subunit.</text>
</comment>
<dbReference type="Pfam" id="PF13442">
    <property type="entry name" value="Cytochrome_CBB3"/>
    <property type="match status" value="1"/>
</dbReference>
<dbReference type="PROSITE" id="PS51007">
    <property type="entry name" value="CYTC"/>
    <property type="match status" value="1"/>
</dbReference>
<dbReference type="SUPFAM" id="SSF46626">
    <property type="entry name" value="Cytochrome c"/>
    <property type="match status" value="1"/>
</dbReference>
<evidence type="ECO:0000313" key="10">
    <source>
        <dbReference type="Proteomes" id="UP000678895"/>
    </source>
</evidence>
<keyword evidence="4" id="KW-0249">Electron transport</keyword>
<dbReference type="GO" id="GO:0020037">
    <property type="term" value="F:heme binding"/>
    <property type="evidence" value="ECO:0007669"/>
    <property type="project" value="InterPro"/>
</dbReference>
<dbReference type="AlphaFoldDB" id="A0A919Y9P0"/>
<dbReference type="Proteomes" id="UP000678895">
    <property type="component" value="Unassembled WGS sequence"/>
</dbReference>
<proteinExistence type="predicted"/>
<dbReference type="InterPro" id="IPR009056">
    <property type="entry name" value="Cyt_c-like_dom"/>
</dbReference>
<keyword evidence="2 6" id="KW-0349">Heme</keyword>
<keyword evidence="5 7" id="KW-0408">Iron</keyword>
<sequence length="120" mass="12915">MQKWIMSGLLAVACIFAAALMFTLPGRDQVAQEEKPQMPAVTLNAEQAETIVNNNCIACHGDQLQGANAPELAHIGSTLSADQLYSIITKGKGGGMMPAFKDKLKEEEIANVALWLSEKK</sequence>
<dbReference type="InterPro" id="IPR012218">
    <property type="entry name" value="Cyt_c_BACSU-c550-type"/>
</dbReference>
<feature type="binding site" description="covalent" evidence="6">
    <location>
        <position position="59"/>
    </location>
    <ligand>
        <name>heme c</name>
        <dbReference type="ChEBI" id="CHEBI:61717"/>
    </ligand>
</feature>
<dbReference type="InterPro" id="IPR051811">
    <property type="entry name" value="Cytochrome_c550/c551-like"/>
</dbReference>
<feature type="binding site" description="axial binding residue" evidence="7">
    <location>
        <position position="97"/>
    </location>
    <ligand>
        <name>heme c</name>
        <dbReference type="ChEBI" id="CHEBI:61717"/>
    </ligand>
    <ligandPart>
        <name>Fe</name>
        <dbReference type="ChEBI" id="CHEBI:18248"/>
    </ligandPart>
</feature>
<evidence type="ECO:0000256" key="7">
    <source>
        <dbReference type="PIRSR" id="PIRSR000025-2"/>
    </source>
</evidence>
<organism evidence="9 10">
    <name type="scientific">Paenibacillus apis</name>
    <dbReference type="NCBI Taxonomy" id="1792174"/>
    <lineage>
        <taxon>Bacteria</taxon>
        <taxon>Bacillati</taxon>
        <taxon>Bacillota</taxon>
        <taxon>Bacilli</taxon>
        <taxon>Bacillales</taxon>
        <taxon>Paenibacillaceae</taxon>
        <taxon>Paenibacillus</taxon>
    </lineage>
</organism>
<evidence type="ECO:0000256" key="3">
    <source>
        <dbReference type="ARBA" id="ARBA00022723"/>
    </source>
</evidence>
<feature type="binding site" description="axial binding residue" evidence="7">
    <location>
        <position position="60"/>
    </location>
    <ligand>
        <name>heme c</name>
        <dbReference type="ChEBI" id="CHEBI:61717"/>
    </ligand>
    <ligandPart>
        <name>Fe</name>
        <dbReference type="ChEBI" id="CHEBI:18248"/>
    </ligandPart>
</feature>
<dbReference type="PIRSF" id="PIRSF000025">
    <property type="entry name" value="Cytc_Bsub_c550"/>
    <property type="match status" value="1"/>
</dbReference>
<dbReference type="PRINTS" id="PR00605">
    <property type="entry name" value="CYTCHROMECIC"/>
</dbReference>
<evidence type="ECO:0000313" key="9">
    <source>
        <dbReference type="EMBL" id="GIO45093.1"/>
    </source>
</evidence>
<dbReference type="GO" id="GO:0016020">
    <property type="term" value="C:membrane"/>
    <property type="evidence" value="ECO:0007669"/>
    <property type="project" value="InterPro"/>
</dbReference>
<keyword evidence="1" id="KW-0813">Transport</keyword>
<evidence type="ECO:0000259" key="8">
    <source>
        <dbReference type="PROSITE" id="PS51007"/>
    </source>
</evidence>
<name>A0A919Y9P0_9BACL</name>
<dbReference type="Gene3D" id="1.10.760.10">
    <property type="entry name" value="Cytochrome c-like domain"/>
    <property type="match status" value="1"/>
</dbReference>
<dbReference type="EMBL" id="BORS01000030">
    <property type="protein sequence ID" value="GIO45093.1"/>
    <property type="molecule type" value="Genomic_DNA"/>
</dbReference>
<dbReference type="PANTHER" id="PTHR37823">
    <property type="entry name" value="CYTOCHROME C-553-LIKE"/>
    <property type="match status" value="1"/>
</dbReference>
<evidence type="ECO:0000256" key="5">
    <source>
        <dbReference type="ARBA" id="ARBA00023004"/>
    </source>
</evidence>
<dbReference type="PANTHER" id="PTHR37823:SF4">
    <property type="entry name" value="MENAQUINOL-CYTOCHROME C REDUCTASE CYTOCHROME B_C SUBUNIT"/>
    <property type="match status" value="1"/>
</dbReference>
<dbReference type="InterPro" id="IPR008168">
    <property type="entry name" value="Cyt_C_IC"/>
</dbReference>
<dbReference type="GO" id="GO:0009055">
    <property type="term" value="F:electron transfer activity"/>
    <property type="evidence" value="ECO:0007669"/>
    <property type="project" value="InterPro"/>
</dbReference>
<accession>A0A919Y9P0</accession>
<dbReference type="RefSeq" id="WP_044482647.1">
    <property type="nucleotide sequence ID" value="NZ_BORS01000030.1"/>
</dbReference>
<reference evidence="9" key="1">
    <citation type="submission" date="2021-03" db="EMBL/GenBank/DDBJ databases">
        <title>Antimicrobial resistance genes in bacteria isolated from Japanese honey, and their potential for conferring macrolide and lincosamide resistance in the American foulbrood pathogen Paenibacillus larvae.</title>
        <authorList>
            <person name="Okamoto M."/>
            <person name="Kumagai M."/>
            <person name="Kanamori H."/>
            <person name="Takamatsu D."/>
        </authorList>
    </citation>
    <scope>NUCLEOTIDE SEQUENCE</scope>
    <source>
        <strain evidence="9">J41TS4</strain>
    </source>
</reference>